<dbReference type="Proteomes" id="UP001213000">
    <property type="component" value="Unassembled WGS sequence"/>
</dbReference>
<dbReference type="AlphaFoldDB" id="A0AAD5VK47"/>
<comment type="caution">
    <text evidence="1">The sequence shown here is derived from an EMBL/GenBank/DDBJ whole genome shotgun (WGS) entry which is preliminary data.</text>
</comment>
<evidence type="ECO:0000313" key="1">
    <source>
        <dbReference type="EMBL" id="KAJ3558767.1"/>
    </source>
</evidence>
<protein>
    <submittedName>
        <fullName evidence="1">Uncharacterized protein</fullName>
    </submittedName>
</protein>
<organism evidence="1 2">
    <name type="scientific">Leucocoprinus birnbaumii</name>
    <dbReference type="NCBI Taxonomy" id="56174"/>
    <lineage>
        <taxon>Eukaryota</taxon>
        <taxon>Fungi</taxon>
        <taxon>Dikarya</taxon>
        <taxon>Basidiomycota</taxon>
        <taxon>Agaricomycotina</taxon>
        <taxon>Agaricomycetes</taxon>
        <taxon>Agaricomycetidae</taxon>
        <taxon>Agaricales</taxon>
        <taxon>Agaricineae</taxon>
        <taxon>Agaricaceae</taxon>
        <taxon>Leucocoprinus</taxon>
    </lineage>
</organism>
<proteinExistence type="predicted"/>
<evidence type="ECO:0000313" key="2">
    <source>
        <dbReference type="Proteomes" id="UP001213000"/>
    </source>
</evidence>
<keyword evidence="2" id="KW-1185">Reference proteome</keyword>
<accession>A0AAD5VK47</accession>
<dbReference type="EMBL" id="JANIEX010001370">
    <property type="protein sequence ID" value="KAJ3558767.1"/>
    <property type="molecule type" value="Genomic_DNA"/>
</dbReference>
<reference evidence="1" key="1">
    <citation type="submission" date="2022-07" db="EMBL/GenBank/DDBJ databases">
        <title>Genome Sequence of Leucocoprinus birnbaumii.</title>
        <authorList>
            <person name="Buettner E."/>
        </authorList>
    </citation>
    <scope>NUCLEOTIDE SEQUENCE</scope>
    <source>
        <strain evidence="1">VT141</strain>
    </source>
</reference>
<sequence length="146" mass="16203">MSLEKACTIFKLAYNLGLVGEEGRPPPPIFWPEAYVGSFNDYEVPQLSEGEHGNGHYDVFDFIGQLPGLLNDLAFAKAETMFINPNERETEIVVIVKGRHPGVAGNRIAAQNAIDADHAFIRAYMTSQLVAYNDNGTIRAHICPYY</sequence>
<name>A0AAD5VK47_9AGAR</name>
<gene>
    <name evidence="1" type="ORF">NP233_g11437</name>
</gene>